<feature type="compositionally biased region" description="Basic and acidic residues" evidence="1">
    <location>
        <begin position="660"/>
        <end position="670"/>
    </location>
</feature>
<organism evidence="3 4">
    <name type="scientific">Ophiocordyceps camponoti-rufipedis</name>
    <dbReference type="NCBI Taxonomy" id="2004952"/>
    <lineage>
        <taxon>Eukaryota</taxon>
        <taxon>Fungi</taxon>
        <taxon>Dikarya</taxon>
        <taxon>Ascomycota</taxon>
        <taxon>Pezizomycotina</taxon>
        <taxon>Sordariomycetes</taxon>
        <taxon>Hypocreomycetidae</taxon>
        <taxon>Hypocreales</taxon>
        <taxon>Ophiocordycipitaceae</taxon>
        <taxon>Ophiocordyceps</taxon>
    </lineage>
</organism>
<feature type="compositionally biased region" description="Polar residues" evidence="1">
    <location>
        <begin position="533"/>
        <end position="543"/>
    </location>
</feature>
<feature type="region of interest" description="Disordered" evidence="1">
    <location>
        <begin position="192"/>
        <end position="232"/>
    </location>
</feature>
<accession>A0A2C5ZIP3</accession>
<feature type="compositionally biased region" description="Polar residues" evidence="1">
    <location>
        <begin position="624"/>
        <end position="633"/>
    </location>
</feature>
<dbReference type="OrthoDB" id="4928271at2759"/>
<keyword evidence="4" id="KW-1185">Reference proteome</keyword>
<feature type="region of interest" description="Disordered" evidence="1">
    <location>
        <begin position="314"/>
        <end position="516"/>
    </location>
</feature>
<name>A0A2C5ZIP3_9HYPO</name>
<keyword evidence="2" id="KW-1133">Transmembrane helix</keyword>
<feature type="compositionally biased region" description="Basic and acidic residues" evidence="1">
    <location>
        <begin position="258"/>
        <end position="269"/>
    </location>
</feature>
<evidence type="ECO:0000313" key="3">
    <source>
        <dbReference type="EMBL" id="PHH80897.1"/>
    </source>
</evidence>
<feature type="compositionally biased region" description="Polar residues" evidence="1">
    <location>
        <begin position="163"/>
        <end position="173"/>
    </location>
</feature>
<feature type="compositionally biased region" description="Pro residues" evidence="1">
    <location>
        <begin position="460"/>
        <end position="470"/>
    </location>
</feature>
<dbReference type="STRING" id="2004952.A0A2C5ZIP3"/>
<proteinExistence type="predicted"/>
<feature type="compositionally biased region" description="Low complexity" evidence="1">
    <location>
        <begin position="195"/>
        <end position="217"/>
    </location>
</feature>
<evidence type="ECO:0000256" key="1">
    <source>
        <dbReference type="SAM" id="MobiDB-lite"/>
    </source>
</evidence>
<feature type="region of interest" description="Disordered" evidence="1">
    <location>
        <begin position="618"/>
        <end position="699"/>
    </location>
</feature>
<feature type="compositionally biased region" description="Polar residues" evidence="1">
    <location>
        <begin position="408"/>
        <end position="421"/>
    </location>
</feature>
<dbReference type="EMBL" id="NJES01000006">
    <property type="protein sequence ID" value="PHH80897.1"/>
    <property type="molecule type" value="Genomic_DNA"/>
</dbReference>
<feature type="region of interest" description="Disordered" evidence="1">
    <location>
        <begin position="244"/>
        <end position="296"/>
    </location>
</feature>
<sequence>MTPRLTARGLELGSSLSLGWLLIIILGGGVIVFTGLGLGLAWRLKRIRRQRQQQRDPDMRMGVYSGETSRTRLTKMSGGYLPALSSGGPETQLTPTPPPILKQPQSPTRMHLRSPVSLQQRGPPVERERDQRGRLPLSQFSPERNHGREERVGAPQLPRLSPQREQGQGQGQHLSMLQLPQLSPGRNLVVEQRRSAPQLPQLSPQRSQQQLRSPQLRPQRDQVQEQNLGAAQQSKFGPVWSLAHEEQRSAPQLPQLSTRRDQLHEERHSPVRSSALELSPQRDQPHEQHHSPVRGSAHELLLRSPKLPQLIPVRSSAHEQQLSPQRDQFHEQQLRSPKLPQLIPVRTPAHEPQPNPVRTSAHEQLSPPQLPPLSPQRAQAREQQLNSLPTPQLSPIQPQLPSSPETPSPQHSSFSPLQHENFSPVRFTIPNPQFSSIRKPNLTSNDEQATQKPQLTTPSQPQPQPPPLPSRAPTVKPKATPSGPRPLRRIKTLSTGKPDRESSPSPTPTSKPLRPISANSLHAIFRSEEEQPAKQTASIVSESVRSDDDEPATCRSSMLSDAYSEQEIMSMLMTDERALPKTPAPALGNTIAQLRRMNSVVSDVSSTTTATTNMVNDRIADSPTLPSHFSGQPSVAPPRPMMPRPGANGKRHYFNIGGGRRPETRRRGNDADGGLAGLRRSVELSSAAQSSPRSPGIVR</sequence>
<reference evidence="3 4" key="1">
    <citation type="submission" date="2017-06" db="EMBL/GenBank/DDBJ databases">
        <title>Ant-infecting Ophiocordyceps genomes reveal a high diversity of potential behavioral manipulation genes and a possible major role for enterotoxins.</title>
        <authorList>
            <person name="De Bekker C."/>
            <person name="Evans H.C."/>
            <person name="Brachmann A."/>
            <person name="Hughes D.P."/>
        </authorList>
    </citation>
    <scope>NUCLEOTIDE SEQUENCE [LARGE SCALE GENOMIC DNA]</scope>
    <source>
        <strain evidence="3 4">Map16</strain>
    </source>
</reference>
<comment type="caution">
    <text evidence="3">The sequence shown here is derived from an EMBL/GenBank/DDBJ whole genome shotgun (WGS) entry which is preliminary data.</text>
</comment>
<dbReference type="Proteomes" id="UP000226431">
    <property type="component" value="Unassembled WGS sequence"/>
</dbReference>
<evidence type="ECO:0000256" key="2">
    <source>
        <dbReference type="SAM" id="Phobius"/>
    </source>
</evidence>
<protein>
    <submittedName>
        <fullName evidence="3">Uncharacterized protein</fullName>
    </submittedName>
</protein>
<feature type="compositionally biased region" description="Polar residues" evidence="1">
    <location>
        <begin position="430"/>
        <end position="452"/>
    </location>
</feature>
<feature type="compositionally biased region" description="Polar residues" evidence="1">
    <location>
        <begin position="683"/>
        <end position="693"/>
    </location>
</feature>
<evidence type="ECO:0000313" key="4">
    <source>
        <dbReference type="Proteomes" id="UP000226431"/>
    </source>
</evidence>
<keyword evidence="2" id="KW-0812">Transmembrane</keyword>
<keyword evidence="2" id="KW-0472">Membrane</keyword>
<feature type="region of interest" description="Disordered" evidence="1">
    <location>
        <begin position="49"/>
        <end position="173"/>
    </location>
</feature>
<feature type="compositionally biased region" description="Basic and acidic residues" evidence="1">
    <location>
        <begin position="283"/>
        <end position="296"/>
    </location>
</feature>
<feature type="region of interest" description="Disordered" evidence="1">
    <location>
        <begin position="529"/>
        <end position="556"/>
    </location>
</feature>
<feature type="compositionally biased region" description="Basic and acidic residues" evidence="1">
    <location>
        <begin position="124"/>
        <end position="133"/>
    </location>
</feature>
<dbReference type="AlphaFoldDB" id="A0A2C5ZIP3"/>
<feature type="transmembrane region" description="Helical" evidence="2">
    <location>
        <begin position="20"/>
        <end position="42"/>
    </location>
</feature>
<feature type="compositionally biased region" description="Basic and acidic residues" evidence="1">
    <location>
        <begin position="143"/>
        <end position="152"/>
    </location>
</feature>
<gene>
    <name evidence="3" type="ORF">CDD80_5817</name>
</gene>
<feature type="compositionally biased region" description="Low complexity" evidence="1">
    <location>
        <begin position="387"/>
        <end position="403"/>
    </location>
</feature>